<feature type="domain" description="Reverse transcriptase Ty1/copia-type" evidence="1">
    <location>
        <begin position="3"/>
        <end position="93"/>
    </location>
</feature>
<sequence>MCVYFRHRSSVQVVVGAYVDDFFVTATEESAVDAFFNELAEFSVKNLGRATKFLDMRVKYDDETGYDLDQETTIQELLKVHGLEKAHGVRTPIGVECNEAQDPGCEKLPVSGGDTVPTIRKFQSLVGSLLWVARCTRPDIAFAVHKASRRTHAPTAHDWKITKRVFRYLGGTKELRFRIDGDKKLGGALEVVGCSDADYAADKEDRKSVTGGLATIDEMPVSWTCKKQGGVLLSTMEAEYTEVSVMATELLGVRGLLRKLNVILKVPMALRVDNLAALKQLDGEGVSAKAKHLDVRIKFVGDYTKRGILKPEYLEGEKIPADLLTKALETPRLWTLRSKIGLH</sequence>
<dbReference type="Pfam" id="PF07727">
    <property type="entry name" value="RVT_2"/>
    <property type="match status" value="1"/>
</dbReference>
<dbReference type="STRING" id="4795.A0A225VQY4"/>
<protein>
    <submittedName>
        <fullName evidence="2">Putative mitochondrial protein</fullName>
    </submittedName>
</protein>
<dbReference type="OrthoDB" id="123335at2759"/>
<dbReference type="EMBL" id="NBNE01003628">
    <property type="protein sequence ID" value="OWZ07207.1"/>
    <property type="molecule type" value="Genomic_DNA"/>
</dbReference>
<organism evidence="2 3">
    <name type="scientific">Phytophthora megakarya</name>
    <dbReference type="NCBI Taxonomy" id="4795"/>
    <lineage>
        <taxon>Eukaryota</taxon>
        <taxon>Sar</taxon>
        <taxon>Stramenopiles</taxon>
        <taxon>Oomycota</taxon>
        <taxon>Peronosporomycetes</taxon>
        <taxon>Peronosporales</taxon>
        <taxon>Peronosporaceae</taxon>
        <taxon>Phytophthora</taxon>
    </lineage>
</organism>
<keyword evidence="3" id="KW-1185">Reference proteome</keyword>
<comment type="caution">
    <text evidence="2">The sequence shown here is derived from an EMBL/GenBank/DDBJ whole genome shotgun (WGS) entry which is preliminary data.</text>
</comment>
<evidence type="ECO:0000313" key="3">
    <source>
        <dbReference type="Proteomes" id="UP000198211"/>
    </source>
</evidence>
<dbReference type="AlphaFoldDB" id="A0A225VQY4"/>
<dbReference type="PANTHER" id="PTHR11439:SF440">
    <property type="entry name" value="INTEGRASE CATALYTIC DOMAIN-CONTAINING PROTEIN"/>
    <property type="match status" value="1"/>
</dbReference>
<gene>
    <name evidence="2" type="ORF">PHMEG_00020428</name>
</gene>
<accession>A0A225VQY4</accession>
<dbReference type="PANTHER" id="PTHR11439">
    <property type="entry name" value="GAG-POL-RELATED RETROTRANSPOSON"/>
    <property type="match status" value="1"/>
</dbReference>
<dbReference type="CDD" id="cd09272">
    <property type="entry name" value="RNase_HI_RT_Ty1"/>
    <property type="match status" value="1"/>
</dbReference>
<evidence type="ECO:0000313" key="2">
    <source>
        <dbReference type="EMBL" id="OWZ07207.1"/>
    </source>
</evidence>
<dbReference type="Proteomes" id="UP000198211">
    <property type="component" value="Unassembled WGS sequence"/>
</dbReference>
<name>A0A225VQY4_9STRA</name>
<evidence type="ECO:0000259" key="1">
    <source>
        <dbReference type="Pfam" id="PF07727"/>
    </source>
</evidence>
<proteinExistence type="predicted"/>
<reference evidence="3" key="1">
    <citation type="submission" date="2017-03" db="EMBL/GenBank/DDBJ databases">
        <title>Phytopthora megakarya and P. palmivora, two closely related causual agents of cacao black pod achieved similar genome size and gene model numbers by different mechanisms.</title>
        <authorList>
            <person name="Ali S."/>
            <person name="Shao J."/>
            <person name="Larry D.J."/>
            <person name="Kronmiller B."/>
            <person name="Shen D."/>
            <person name="Strem M.D."/>
            <person name="Melnick R.L."/>
            <person name="Guiltinan M.J."/>
            <person name="Tyler B.M."/>
            <person name="Meinhardt L.W."/>
            <person name="Bailey B.A."/>
        </authorList>
    </citation>
    <scope>NUCLEOTIDE SEQUENCE [LARGE SCALE GENOMIC DNA]</scope>
    <source>
        <strain evidence="3">zdho120</strain>
    </source>
</reference>
<dbReference type="InterPro" id="IPR013103">
    <property type="entry name" value="RVT_2"/>
</dbReference>